<dbReference type="InterPro" id="IPR008278">
    <property type="entry name" value="4-PPantetheinyl_Trfase_dom"/>
</dbReference>
<keyword evidence="1 5" id="KW-0808">Transferase</keyword>
<dbReference type="GO" id="GO:0008897">
    <property type="term" value="F:holo-[acyl-carrier-protein] synthase activity"/>
    <property type="evidence" value="ECO:0007669"/>
    <property type="project" value="UniProtKB-EC"/>
</dbReference>
<name>A0A449ACH5_9BACT</name>
<reference evidence="5 6" key="1">
    <citation type="submission" date="2019-01" db="EMBL/GenBank/DDBJ databases">
        <authorList>
            <consortium name="Pathogen Informatics"/>
        </authorList>
    </citation>
    <scope>NUCLEOTIDE SEQUENCE [LARGE SCALE GENOMIC DNA]</scope>
    <source>
        <strain evidence="5 6">NCTC10118</strain>
    </source>
</reference>
<dbReference type="GO" id="GO:0000287">
    <property type="term" value="F:magnesium ion binding"/>
    <property type="evidence" value="ECO:0007669"/>
    <property type="project" value="InterPro"/>
</dbReference>
<organism evidence="5 6">
    <name type="scientific">Mycoplasmopsis bovirhinis</name>
    <dbReference type="NCBI Taxonomy" id="29553"/>
    <lineage>
        <taxon>Bacteria</taxon>
        <taxon>Bacillati</taxon>
        <taxon>Mycoplasmatota</taxon>
        <taxon>Mycoplasmoidales</taxon>
        <taxon>Metamycoplasmataceae</taxon>
        <taxon>Mycoplasmopsis</taxon>
    </lineage>
</organism>
<gene>
    <name evidence="5" type="primary">acpS</name>
    <name evidence="5" type="ORF">NCTC10118_00082</name>
</gene>
<keyword evidence="3" id="KW-0460">Magnesium</keyword>
<proteinExistence type="predicted"/>
<protein>
    <submittedName>
        <fullName evidence="5">Holo-[acyl-carrier protein]synthase</fullName>
        <ecNumber evidence="5">2.7.8.7</ecNumber>
    </submittedName>
</protein>
<dbReference type="Pfam" id="PF01648">
    <property type="entry name" value="ACPS"/>
    <property type="match status" value="1"/>
</dbReference>
<dbReference type="InterPro" id="IPR037143">
    <property type="entry name" value="4-PPantetheinyl_Trfase_dom_sf"/>
</dbReference>
<keyword evidence="6" id="KW-1185">Reference proteome</keyword>
<dbReference type="EC" id="2.7.8.7" evidence="5"/>
<dbReference type="EMBL" id="LR214972">
    <property type="protein sequence ID" value="VEU62638.1"/>
    <property type="molecule type" value="Genomic_DNA"/>
</dbReference>
<dbReference type="SUPFAM" id="SSF56214">
    <property type="entry name" value="4'-phosphopantetheinyl transferase"/>
    <property type="match status" value="1"/>
</dbReference>
<accession>A0A449ACH5</accession>
<dbReference type="InterPro" id="IPR004568">
    <property type="entry name" value="Ppantetheine-prot_Trfase_dom"/>
</dbReference>
<keyword evidence="2" id="KW-0479">Metal-binding</keyword>
<dbReference type="AlphaFoldDB" id="A0A449ACH5"/>
<dbReference type="RefSeq" id="WP_197723761.1">
    <property type="nucleotide sequence ID" value="NZ_LR214972.1"/>
</dbReference>
<evidence type="ECO:0000313" key="6">
    <source>
        <dbReference type="Proteomes" id="UP000289952"/>
    </source>
</evidence>
<evidence type="ECO:0000256" key="1">
    <source>
        <dbReference type="ARBA" id="ARBA00022679"/>
    </source>
</evidence>
<dbReference type="Proteomes" id="UP000289952">
    <property type="component" value="Chromosome"/>
</dbReference>
<sequence>MLLSNGVDITQISRFENKSIKFARRILSDGEYELFKKLVNSKDKALFLARAWAIKEAIFKADNQYFEFSKINLVKLNNRWTFQNFAISISHEANWLIAFVVKINI</sequence>
<evidence type="ECO:0000256" key="2">
    <source>
        <dbReference type="ARBA" id="ARBA00022723"/>
    </source>
</evidence>
<dbReference type="Gene3D" id="3.90.470.20">
    <property type="entry name" value="4'-phosphopantetheinyl transferase domain"/>
    <property type="match status" value="1"/>
</dbReference>
<evidence type="ECO:0000313" key="5">
    <source>
        <dbReference type="EMBL" id="VEU62638.1"/>
    </source>
</evidence>
<dbReference type="GO" id="GO:0006633">
    <property type="term" value="P:fatty acid biosynthetic process"/>
    <property type="evidence" value="ECO:0007669"/>
    <property type="project" value="InterPro"/>
</dbReference>
<feature type="domain" description="4'-phosphopantetheinyl transferase" evidence="4">
    <location>
        <begin position="6"/>
        <end position="69"/>
    </location>
</feature>
<dbReference type="NCBIfam" id="TIGR00556">
    <property type="entry name" value="pantethn_trn"/>
    <property type="match status" value="1"/>
</dbReference>
<evidence type="ECO:0000256" key="3">
    <source>
        <dbReference type="ARBA" id="ARBA00022842"/>
    </source>
</evidence>
<evidence type="ECO:0000259" key="4">
    <source>
        <dbReference type="Pfam" id="PF01648"/>
    </source>
</evidence>